<feature type="domain" description="VOC" evidence="1">
    <location>
        <begin position="168"/>
        <end position="281"/>
    </location>
</feature>
<dbReference type="PANTHER" id="PTHR43279">
    <property type="entry name" value="CATECHOL-2,3-DIOXYGENASE"/>
    <property type="match status" value="1"/>
</dbReference>
<dbReference type="EMBL" id="SRIB01000002">
    <property type="protein sequence ID" value="TFZ41515.1"/>
    <property type="molecule type" value="Genomic_DNA"/>
</dbReference>
<sequence>MSKYHTHPLSYPVNLKLKVMDIDRSLKFYTEILGLTVIEEGKEFKLSADLKNPLVILQSPENPVIKPPHTTGLYHYAIKLPSRLDLGKFINHVKDKEVEIVGGANHGVSEAFYIEDNEGNGIEIYVDTDEKNWFVNGELKMVTDPLDYKGLMNLAKNDKWEKIPEQTVLGHIHLHVDDLEKNAKFYELLGFQKTLELPNSAYFYSQGKYHHHIGFNVWNGRNIPAPPENAIGLEYYTIKVSTEEKLMELERKLKENDYLAERKDETIITKDPSGSKIILII</sequence>
<dbReference type="InterPro" id="IPR004360">
    <property type="entry name" value="Glyas_Fos-R_dOase_dom"/>
</dbReference>
<organism evidence="2 3">
    <name type="scientific">Soehngenia longivitae</name>
    <dbReference type="NCBI Taxonomy" id="2562294"/>
    <lineage>
        <taxon>Bacteria</taxon>
        <taxon>Bacillati</taxon>
        <taxon>Bacillota</taxon>
        <taxon>Tissierellia</taxon>
        <taxon>Tissierellales</taxon>
        <taxon>Tissierellaceae</taxon>
        <taxon>Soehngenia</taxon>
    </lineage>
</organism>
<dbReference type="SUPFAM" id="SSF54593">
    <property type="entry name" value="Glyoxalase/Bleomycin resistance protein/Dihydroxybiphenyl dioxygenase"/>
    <property type="match status" value="2"/>
</dbReference>
<dbReference type="RefSeq" id="WP_135270503.1">
    <property type="nucleotide sequence ID" value="NZ_SRIB01000002.1"/>
</dbReference>
<evidence type="ECO:0000259" key="1">
    <source>
        <dbReference type="PROSITE" id="PS51819"/>
    </source>
</evidence>
<proteinExistence type="predicted"/>
<evidence type="ECO:0000313" key="3">
    <source>
        <dbReference type="Proteomes" id="UP000298381"/>
    </source>
</evidence>
<dbReference type="OrthoDB" id="9792626at2"/>
<dbReference type="InterPro" id="IPR029068">
    <property type="entry name" value="Glyas_Bleomycin-R_OHBP_Dase"/>
</dbReference>
<dbReference type="Proteomes" id="UP000298381">
    <property type="component" value="Unassembled WGS sequence"/>
</dbReference>
<dbReference type="AlphaFoldDB" id="A0A4Z0D9I6"/>
<dbReference type="CDD" id="cd16359">
    <property type="entry name" value="VOC_BsCatE_like_C"/>
    <property type="match status" value="1"/>
</dbReference>
<dbReference type="PANTHER" id="PTHR43279:SF1">
    <property type="entry name" value="CATECHOL-2,3-DIOXYGENASE"/>
    <property type="match status" value="1"/>
</dbReference>
<protein>
    <submittedName>
        <fullName evidence="2">Glyoxalase</fullName>
    </submittedName>
</protein>
<dbReference type="PROSITE" id="PS51819">
    <property type="entry name" value="VOC"/>
    <property type="match status" value="2"/>
</dbReference>
<name>A0A4Z0D9I6_9FIRM</name>
<accession>A0A4Z0D9I6</accession>
<feature type="domain" description="VOC" evidence="1">
    <location>
        <begin position="8"/>
        <end position="127"/>
    </location>
</feature>
<evidence type="ECO:0000313" key="2">
    <source>
        <dbReference type="EMBL" id="TFZ41515.1"/>
    </source>
</evidence>
<keyword evidence="3" id="KW-1185">Reference proteome</keyword>
<gene>
    <name evidence="2" type="ORF">E4100_02750</name>
</gene>
<dbReference type="Gene3D" id="3.10.180.10">
    <property type="entry name" value="2,3-Dihydroxybiphenyl 1,2-Dioxygenase, domain 1"/>
    <property type="match status" value="2"/>
</dbReference>
<reference evidence="2 3" key="1">
    <citation type="submission" date="2019-03" db="EMBL/GenBank/DDBJ databases">
        <title>Draft genome sequence data and analysis of a Fermenting Bacterium, Soehngenia longevitae strain 1933PT, isolated from petroleum reservoir in Azerbaijan.</title>
        <authorList>
            <person name="Grouzdev D.S."/>
            <person name="Bidzhieva S.K."/>
            <person name="Sokolova D.S."/>
            <person name="Tourova T.P."/>
            <person name="Poltaraus A.B."/>
            <person name="Nazina T.N."/>
        </authorList>
    </citation>
    <scope>NUCLEOTIDE SEQUENCE [LARGE SCALE GENOMIC DNA]</scope>
    <source>
        <strain evidence="2 3">1933P</strain>
    </source>
</reference>
<comment type="caution">
    <text evidence="2">The sequence shown here is derived from an EMBL/GenBank/DDBJ whole genome shotgun (WGS) entry which is preliminary data.</text>
</comment>
<dbReference type="Pfam" id="PF00903">
    <property type="entry name" value="Glyoxalase"/>
    <property type="match status" value="1"/>
</dbReference>
<dbReference type="InterPro" id="IPR037523">
    <property type="entry name" value="VOC_core"/>
</dbReference>